<evidence type="ECO:0000313" key="2">
    <source>
        <dbReference type="EMBL" id="TDB64741.1"/>
    </source>
</evidence>
<dbReference type="GO" id="GO:0016740">
    <property type="term" value="F:transferase activity"/>
    <property type="evidence" value="ECO:0007669"/>
    <property type="project" value="UniProtKB-KW"/>
</dbReference>
<accession>A0A1H2NXY6</accession>
<dbReference type="Gene3D" id="3.90.1200.10">
    <property type="match status" value="1"/>
</dbReference>
<keyword evidence="2" id="KW-0808">Transferase</keyword>
<dbReference type="InterPro" id="IPR002575">
    <property type="entry name" value="Aminoglycoside_PTrfase"/>
</dbReference>
<evidence type="ECO:0000259" key="1">
    <source>
        <dbReference type="Pfam" id="PF01636"/>
    </source>
</evidence>
<dbReference type="AlphaFoldDB" id="A0A1H2NXY6"/>
<dbReference type="STRING" id="95300.SAMN05216558_3225"/>
<proteinExistence type="predicted"/>
<dbReference type="EMBL" id="RRZK01000009">
    <property type="protein sequence ID" value="TDB64741.1"/>
    <property type="molecule type" value="Genomic_DNA"/>
</dbReference>
<reference evidence="3" key="1">
    <citation type="journal article" date="2019" name="bioRxiv">
        <title>Bacterially produced spermidine induces plant systemic susceptibility to pathogens.</title>
        <authorList>
            <person name="Melnyk R.A."/>
            <person name="Beskrovnaya P.A."/>
            <person name="Liu Z."/>
            <person name="Song Y."/>
            <person name="Haney C.H."/>
        </authorList>
    </citation>
    <scope>NUCLEOTIDE SEQUENCE [LARGE SCALE GENOMIC DNA]</scope>
    <source>
        <strain evidence="3">Dha-51</strain>
    </source>
</reference>
<dbReference type="PANTHER" id="PTHR47829:SF1">
    <property type="entry name" value="HAD FAMILY PHOSPHATASE"/>
    <property type="match status" value="1"/>
</dbReference>
<dbReference type="PANTHER" id="PTHR47829">
    <property type="entry name" value="HYDROLASE, PUTATIVE (AFU_ORTHOLOGUE AFUA_1G12880)-RELATED"/>
    <property type="match status" value="1"/>
</dbReference>
<dbReference type="Pfam" id="PF01636">
    <property type="entry name" value="APH"/>
    <property type="match status" value="1"/>
</dbReference>
<dbReference type="Gene3D" id="3.30.200.20">
    <property type="entry name" value="Phosphorylase Kinase, domain 1"/>
    <property type="match status" value="1"/>
</dbReference>
<dbReference type="InterPro" id="IPR052898">
    <property type="entry name" value="ACAD10-like"/>
</dbReference>
<dbReference type="RefSeq" id="WP_093224194.1">
    <property type="nucleotide sequence ID" value="NZ_LT629803.1"/>
</dbReference>
<keyword evidence="3" id="KW-1185">Reference proteome</keyword>
<comment type="caution">
    <text evidence="2">The sequence shown here is derived from an EMBL/GenBank/DDBJ whole genome shotgun (WGS) entry which is preliminary data.</text>
</comment>
<protein>
    <submittedName>
        <fullName evidence="2">Phosphotransferase family protein</fullName>
    </submittedName>
</protein>
<dbReference type="SUPFAM" id="SSF56112">
    <property type="entry name" value="Protein kinase-like (PK-like)"/>
    <property type="match status" value="1"/>
</dbReference>
<dbReference type="CDD" id="cd05154">
    <property type="entry name" value="ACAD10_11_N-like"/>
    <property type="match status" value="1"/>
</dbReference>
<feature type="domain" description="Aminoglycoside phosphotransferase" evidence="1">
    <location>
        <begin position="31"/>
        <end position="261"/>
    </location>
</feature>
<gene>
    <name evidence="2" type="ORF">EIY72_09985</name>
</gene>
<sequence>MNDWQELVDLERLSQWMDTMGLERGPIVGAQRLAGGTQNLLLRLRRGERDFVLRRPSAELREVGSKTIAREARLLKALAGSRVPHARLIADCADQNVLGASFYLMEPVRGFNPNNTEGLPTPHAVQPALRRRMGLAMVDALLRLGEIDHEAVGLADFGRPEGFHQRQVSRWLVQLDSVKDYPGWPGAAGLPGLERLADWLNQHCPQQFQAGIQHGDFHLSNVMFQPDSGELAAIVDWELATIGDPLLDLAWLVVTWPGADGRGAGTIEVHPWDGFCSSEELVAHYRAGSSRSLNHFNWYLVLAGFKLGIFLEVSHARACAGKASMITGEKHHASALRLFASALRRIDQAGS</sequence>
<dbReference type="OrthoDB" id="3806873at2"/>
<evidence type="ECO:0000313" key="3">
    <source>
        <dbReference type="Proteomes" id="UP000295254"/>
    </source>
</evidence>
<organism evidence="2 3">
    <name type="scientific">Pseudomonas vancouverensis</name>
    <dbReference type="NCBI Taxonomy" id="95300"/>
    <lineage>
        <taxon>Bacteria</taxon>
        <taxon>Pseudomonadati</taxon>
        <taxon>Pseudomonadota</taxon>
        <taxon>Gammaproteobacteria</taxon>
        <taxon>Pseudomonadales</taxon>
        <taxon>Pseudomonadaceae</taxon>
        <taxon>Pseudomonas</taxon>
    </lineage>
</organism>
<dbReference type="Proteomes" id="UP000295254">
    <property type="component" value="Unassembled WGS sequence"/>
</dbReference>
<name>A0A1H2NXY6_PSEVA</name>
<dbReference type="InterPro" id="IPR041726">
    <property type="entry name" value="ACAD10_11_N"/>
</dbReference>
<dbReference type="InterPro" id="IPR011009">
    <property type="entry name" value="Kinase-like_dom_sf"/>
</dbReference>